<sequence>MSRRQQGSADVKTFDGFPAEAFRFYQDLEKHNTRDHWHRHKDTYDSCVREPMEALAAELGEKYGAVKVWRPQRDVRFAKDKSPYKTYQGLTAGSADSVGYYLQLDAEGLRLGGGYHGLSSEQVERYREAVDDGRSGAALQRIVDELTADDWNLIGERLKTKPRDCPADHPRVELLRYRSLAADRVHRVSDGIDGEAAVRLVRDGWDALGPLVDWLDRHVSTTGGS</sequence>
<dbReference type="InterPro" id="IPR015996">
    <property type="entry name" value="UCP028451"/>
</dbReference>
<dbReference type="InterPro" id="IPR012808">
    <property type="entry name" value="CHP02453"/>
</dbReference>
<proteinExistence type="predicted"/>
<dbReference type="AlphaFoldDB" id="A0A6M1KUM1"/>
<gene>
    <name evidence="1" type="ORF">ENC19_07145</name>
</gene>
<name>A0A6M1KUM1_9ACTN</name>
<dbReference type="Proteomes" id="UP000478148">
    <property type="component" value="Unassembled WGS sequence"/>
</dbReference>
<dbReference type="RefSeq" id="WP_164446322.1">
    <property type="nucleotide sequence ID" value="NZ_SAIY01000002.1"/>
</dbReference>
<organism evidence="1 2">
    <name type="scientific">Verrucosispora sioxanthis</name>
    <dbReference type="NCBI Taxonomy" id="2499994"/>
    <lineage>
        <taxon>Bacteria</taxon>
        <taxon>Bacillati</taxon>
        <taxon>Actinomycetota</taxon>
        <taxon>Actinomycetes</taxon>
        <taxon>Micromonosporales</taxon>
        <taxon>Micromonosporaceae</taxon>
        <taxon>Micromonospora</taxon>
    </lineage>
</organism>
<dbReference type="PIRSF" id="PIRSF028451">
    <property type="entry name" value="UCP028451"/>
    <property type="match status" value="1"/>
</dbReference>
<keyword evidence="2" id="KW-1185">Reference proteome</keyword>
<comment type="caution">
    <text evidence="1">The sequence shown here is derived from an EMBL/GenBank/DDBJ whole genome shotgun (WGS) entry which is preliminary data.</text>
</comment>
<dbReference type="NCBIfam" id="TIGR02453">
    <property type="entry name" value="TIGR02453 family protein"/>
    <property type="match status" value="1"/>
</dbReference>
<evidence type="ECO:0000313" key="1">
    <source>
        <dbReference type="EMBL" id="NGM12446.1"/>
    </source>
</evidence>
<protein>
    <submittedName>
        <fullName evidence="1">DUF2461 domain-containing protein</fullName>
    </submittedName>
</protein>
<dbReference type="PANTHER" id="PTHR36452:SF1">
    <property type="entry name" value="DUF2461 DOMAIN-CONTAINING PROTEIN"/>
    <property type="match status" value="1"/>
</dbReference>
<reference evidence="1 2" key="1">
    <citation type="submission" date="2020-02" db="EMBL/GenBank/DDBJ databases">
        <title>Draft Genome Sequence of Verrucosispora sp. Strain CWR15, Isolated from Gulf of Mexico Sponge.</title>
        <authorList>
            <person name="Kennedy S.J."/>
            <person name="Cella E."/>
            <person name="Azarian T."/>
            <person name="Baker B.J."/>
            <person name="Shaw L.N."/>
        </authorList>
    </citation>
    <scope>NUCLEOTIDE SEQUENCE [LARGE SCALE GENOMIC DNA]</scope>
    <source>
        <strain evidence="1 2">CWR15</strain>
    </source>
</reference>
<dbReference type="Pfam" id="PF09365">
    <property type="entry name" value="DUF2461"/>
    <property type="match status" value="1"/>
</dbReference>
<accession>A0A6M1KUM1</accession>
<evidence type="ECO:0000313" key="2">
    <source>
        <dbReference type="Proteomes" id="UP000478148"/>
    </source>
</evidence>
<dbReference type="EMBL" id="SAIY01000002">
    <property type="protein sequence ID" value="NGM12446.1"/>
    <property type="molecule type" value="Genomic_DNA"/>
</dbReference>
<dbReference type="PANTHER" id="PTHR36452">
    <property type="entry name" value="CHROMOSOME 12, WHOLE GENOME SHOTGUN SEQUENCE"/>
    <property type="match status" value="1"/>
</dbReference>